<dbReference type="SUPFAM" id="SSF50465">
    <property type="entry name" value="EF-Tu/eEF-1alpha/eIF2-gamma C-terminal domain"/>
    <property type="match status" value="2"/>
</dbReference>
<gene>
    <name evidence="10" type="primary">A09p080160.1_BraROA</name>
    <name evidence="10" type="ORF">IGI04_038898</name>
</gene>
<reference evidence="10 11" key="1">
    <citation type="submission" date="2021-03" db="EMBL/GenBank/DDBJ databases">
        <authorList>
            <person name="King G.J."/>
            <person name="Bancroft I."/>
            <person name="Baten A."/>
            <person name="Bloomfield J."/>
            <person name="Borpatragohain P."/>
            <person name="He Z."/>
            <person name="Irish N."/>
            <person name="Irwin J."/>
            <person name="Liu K."/>
            <person name="Mauleon R.P."/>
            <person name="Moore J."/>
            <person name="Morris R."/>
            <person name="Ostergaard L."/>
            <person name="Wang B."/>
            <person name="Wells R."/>
        </authorList>
    </citation>
    <scope>NUCLEOTIDE SEQUENCE [LARGE SCALE GENOMIC DNA]</scope>
    <source>
        <strain evidence="10">R-o-18</strain>
        <tissue evidence="10">Leaf</tissue>
    </source>
</reference>
<evidence type="ECO:0000259" key="7">
    <source>
        <dbReference type="Pfam" id="PF00009"/>
    </source>
</evidence>
<comment type="function">
    <text evidence="1">This protein promotes the GTP-dependent binding of aminoacyl-tRNA to the A-site of ribosomes during protein biosynthesis.</text>
</comment>
<dbReference type="Pfam" id="PF00009">
    <property type="entry name" value="GTP_EFTU"/>
    <property type="match status" value="1"/>
</dbReference>
<keyword evidence="4" id="KW-0547">Nucleotide-binding</keyword>
<dbReference type="InterPro" id="IPR000795">
    <property type="entry name" value="T_Tr_GTP-bd_dom"/>
</dbReference>
<dbReference type="InterPro" id="IPR004161">
    <property type="entry name" value="EFTu-like_2"/>
</dbReference>
<dbReference type="Pfam" id="PF04499">
    <property type="entry name" value="SAPS"/>
    <property type="match status" value="2"/>
</dbReference>
<sequence>MGKEKFHINIVVIGHVDSGKSTTTGHLIYKLGGIDKRMDATTPKYSKARYDEIIKEVSSYLKKVGYNPDKIPFVPISGFEGDNMIERSTNLDWYKGPTLLEALDQINEPKRPSDKPLRLPLQDVYKIGGIGTVPVGRVETGMLKPGMVVTFAPSGLTTEVKSVEMHHESLVEALPGDNVGFNVKNVAVKDLKRGYVASNSKDDPAKGAANFTSQVIIMNHPGQIGNGYAPVLDCHTSHIAVKFSEILTKIDRRSGKEIEKEPKFLKNGDAGMVKMTPTKPMVVETFSEYPPLGRFAVRDMRQTVAVGVIKSVDKKDPTGAKVTKAAMDATTPKYSKARYDEIIKEVSSYLKKVGYNPDKIPFVPISGFEGDNMIERSTNLDWYKGPTLLEALDQINEPKRPSDKPLRDNVGFNVKNVAVKDLKRGYVASNSKEDPAKGAANFTSQVIIMNHPGQIGNGYAPVLDCHTSHIAVKFSEILTKIDRRSGKEIEKEPKFLKNGDAGMVKMTPTKPMVVETFSEYPPLGRFAVRDMRQTVAVGVIKSVDKKDPTGAKVTKAAVKKGANFVTSPSELCSRFNYSTATTKAVKCATEQRCVINIMAIVEEPILSRLDRIDFMVRKLEEMKGSSSPSTPSSGRTQTSSLDLSSPRRSTGNKHQCRSMEQTAIKEYTQVSPVSLLLFPLCCLCKLRSFIALGYFHHLRISIQAKFSPPLFSYGEALHLHSFAAAMFWKLTSLSASSPVETILDKENFTLEELLDEEEIIQECKALNSRLINFLRDKAQVEQLLRYIVEESPDDADSKRAFKFPFISCEIFTCEIDVILKTLVEDDELMDLLFSFLEPNRSHSALLAGYFSKVVICLMVRKTAALMNYVKGNHNVFRQLVDLIGITSIMEVLVRLVGADDQVYPNFLDVMQWLADSNLLEMIVDQLKPSSPAEVQANSAETLCAISRNAPSALATQLSSSSFVARIFGHALEDSHSKSGLLHSLSVCTSLLDPRKPAASSSSMFSSYRGQHMFESHVPVSQETIDAMLPKLILLRTGSEAAEKELISSGTIKRTLDLYPYNNALHHQVESIILSCLENKSDLMVDYILRECNLIGKFLASDRDTNLSSDSQHTVAATGKKTPRVGYIGHITRISNKIGQLSNSNGKIKAYLQENSEWSEWQGSVLEERNTVENVNRWGCGRPTTVQDRTRDSDDDDRDYDVAALANNLSQAFRYKMYGNDDNEEEDHNALDRDDDDVYFDDESAEVVISSLRLGDDQGSLFTNSDWFTFQDNTFGSTPPDTTETA</sequence>
<evidence type="ECO:0000256" key="5">
    <source>
        <dbReference type="ARBA" id="ARBA00023134"/>
    </source>
</evidence>
<comment type="similarity">
    <text evidence="3">Belongs to the TRAFAC class translation factor GTPase superfamily. Classic translation factor GTPase family. EF-Tu/EF-1A subfamily.</text>
</comment>
<evidence type="ECO:0000313" key="10">
    <source>
        <dbReference type="EMBL" id="KAG5387428.1"/>
    </source>
</evidence>
<dbReference type="InterPro" id="IPR007587">
    <property type="entry name" value="SAPS"/>
</dbReference>
<name>A0ABQ7LLH2_BRACM</name>
<keyword evidence="5" id="KW-0342">GTP-binding</keyword>
<feature type="domain" description="GTP-eEF1A C-terminal" evidence="9">
    <location>
        <begin position="210"/>
        <end position="310"/>
    </location>
</feature>
<keyword evidence="11" id="KW-1185">Reference proteome</keyword>
<dbReference type="PANTHER" id="PTHR44830:SF1">
    <property type="entry name" value="TR-TYPE G DOMAIN-CONTAINING PROTEIN"/>
    <property type="match status" value="1"/>
</dbReference>
<evidence type="ECO:0008006" key="12">
    <source>
        <dbReference type="Google" id="ProtNLM"/>
    </source>
</evidence>
<feature type="domain" description="Tr-type G" evidence="7">
    <location>
        <begin position="7"/>
        <end position="40"/>
    </location>
</feature>
<dbReference type="InterPro" id="IPR009001">
    <property type="entry name" value="Transl_elong_EF1A/Init_IF2_C"/>
</dbReference>
<evidence type="ECO:0000256" key="6">
    <source>
        <dbReference type="SAM" id="MobiDB-lite"/>
    </source>
</evidence>
<evidence type="ECO:0000256" key="2">
    <source>
        <dbReference type="ARBA" id="ARBA00006180"/>
    </source>
</evidence>
<dbReference type="CDD" id="cd03705">
    <property type="entry name" value="EF1_alpha_III"/>
    <property type="match status" value="2"/>
</dbReference>
<evidence type="ECO:0000313" key="11">
    <source>
        <dbReference type="Proteomes" id="UP000823674"/>
    </source>
</evidence>
<accession>A0ABQ7LLH2</accession>
<dbReference type="Pfam" id="PF22594">
    <property type="entry name" value="GTP-eEF1A_C"/>
    <property type="match status" value="2"/>
</dbReference>
<comment type="caution">
    <text evidence="10">The sequence shown here is derived from an EMBL/GenBank/DDBJ whole genome shotgun (WGS) entry which is preliminary data.</text>
</comment>
<comment type="similarity">
    <text evidence="2">Belongs to the SAPS family.</text>
</comment>
<dbReference type="Gene3D" id="2.40.30.10">
    <property type="entry name" value="Translation factors"/>
    <property type="match status" value="3"/>
</dbReference>
<feature type="domain" description="Translation elongation factor EFTu-like" evidence="8">
    <location>
        <begin position="131"/>
        <end position="196"/>
    </location>
</feature>
<dbReference type="SUPFAM" id="SSF50447">
    <property type="entry name" value="Translation proteins"/>
    <property type="match status" value="1"/>
</dbReference>
<evidence type="ECO:0000256" key="4">
    <source>
        <dbReference type="ARBA" id="ARBA00022741"/>
    </source>
</evidence>
<evidence type="ECO:0000259" key="8">
    <source>
        <dbReference type="Pfam" id="PF03144"/>
    </source>
</evidence>
<feature type="compositionally biased region" description="Low complexity" evidence="6">
    <location>
        <begin position="624"/>
        <end position="640"/>
    </location>
</feature>
<dbReference type="PANTHER" id="PTHR44830">
    <property type="entry name" value="ELONGATION FACTOR 1 ALPHA"/>
    <property type="match status" value="1"/>
</dbReference>
<dbReference type="Gene3D" id="3.40.50.300">
    <property type="entry name" value="P-loop containing nucleotide triphosphate hydrolases"/>
    <property type="match status" value="3"/>
</dbReference>
<feature type="region of interest" description="Disordered" evidence="6">
    <location>
        <begin position="622"/>
        <end position="655"/>
    </location>
</feature>
<dbReference type="SUPFAM" id="SSF52540">
    <property type="entry name" value="P-loop containing nucleoside triphosphate hydrolases"/>
    <property type="match status" value="2"/>
</dbReference>
<protein>
    <recommendedName>
        <fullName evidence="12">Tr-type G domain-containing protein</fullName>
    </recommendedName>
</protein>
<evidence type="ECO:0000256" key="1">
    <source>
        <dbReference type="ARBA" id="ARBA00003982"/>
    </source>
</evidence>
<dbReference type="CDD" id="cd03693">
    <property type="entry name" value="EF1_alpha_II"/>
    <property type="match status" value="1"/>
</dbReference>
<evidence type="ECO:0000259" key="9">
    <source>
        <dbReference type="Pfam" id="PF22594"/>
    </source>
</evidence>
<dbReference type="EMBL" id="JADBGQ010000008">
    <property type="protein sequence ID" value="KAG5387428.1"/>
    <property type="molecule type" value="Genomic_DNA"/>
</dbReference>
<dbReference type="InterPro" id="IPR009000">
    <property type="entry name" value="Transl_B-barrel_sf"/>
</dbReference>
<organism evidence="10 11">
    <name type="scientific">Brassica rapa subsp. trilocularis</name>
    <dbReference type="NCBI Taxonomy" id="1813537"/>
    <lineage>
        <taxon>Eukaryota</taxon>
        <taxon>Viridiplantae</taxon>
        <taxon>Streptophyta</taxon>
        <taxon>Embryophyta</taxon>
        <taxon>Tracheophyta</taxon>
        <taxon>Spermatophyta</taxon>
        <taxon>Magnoliopsida</taxon>
        <taxon>eudicotyledons</taxon>
        <taxon>Gunneridae</taxon>
        <taxon>Pentapetalae</taxon>
        <taxon>rosids</taxon>
        <taxon>malvids</taxon>
        <taxon>Brassicales</taxon>
        <taxon>Brassicaceae</taxon>
        <taxon>Brassiceae</taxon>
        <taxon>Brassica</taxon>
    </lineage>
</organism>
<dbReference type="InterPro" id="IPR054696">
    <property type="entry name" value="GTP-eEF1A_C"/>
</dbReference>
<dbReference type="Proteomes" id="UP000823674">
    <property type="component" value="Chromosome A09"/>
</dbReference>
<proteinExistence type="inferred from homology"/>
<evidence type="ECO:0000256" key="3">
    <source>
        <dbReference type="ARBA" id="ARBA00007249"/>
    </source>
</evidence>
<dbReference type="Pfam" id="PF03144">
    <property type="entry name" value="GTP_EFTU_D2"/>
    <property type="match status" value="1"/>
</dbReference>
<dbReference type="InterPro" id="IPR027417">
    <property type="entry name" value="P-loop_NTPase"/>
</dbReference>
<feature type="domain" description="GTP-eEF1A C-terminal" evidence="9">
    <location>
        <begin position="441"/>
        <end position="541"/>
    </location>
</feature>